<sequence length="735" mass="80167">MLVLLGLALGARGAGAFLVHMASSCPLAANGSVLDFDFTLVFNKNPLVCYDSDARRFVPCDWGLLHHHATHFAALLNNDTTWVERAEARRQACHDLAPQFWAQTVLRRTPPQARIISSETGNARAPVLLTCHVWGFYPPEVTVIWLHNGDIVGPGDHPPISAIPNGDWTYQTRVTLMASPMAGDTFTCSVQHASLDQPLLEDWRPGLSPGLTLKVAAATVVMVLGLSFFIAGVYHYRARPPAPGYTPLPGDNYPAGNDTSSPSPSPVPQGCITTPRSPPPRQHLRTPKTVTSQPRWSPPRPCHRGAALPPALSLSLLATCGAGICPAPGDVRRRLVLPLAGGRRRRQWRGGAGLGAGRGWACSCGSERDRAGLGSERSGAMGSGWAPALGLLLLGVLGGRAANVLHSLRYFDVAVSEPSPGVPKFTIVGYVDGNPFVRYDSETGRVEPQADWMAAGVDQQYWDTETQIAQSNQQFYYVGMDTLRGRYNQSGGAHTVQRMYGCDLLEDGSTRGFYQFAYDGRDFIAFDMDMMTFTAADAGAQITKRKWEEDGTVAERLKHYLKNTCIEWLRKYVSYGQAVLERKEPPTVRVSGKEAHGILTLSCRAYGFYPRRITVSWLKDGEVRDQDTEWGSVAPNSNGTYYTWASIEARPEEKDMYRCRVEHASLPEPVLFAWEPESNLLIIVLAVAVAVLAVIAIIAGFAFWKYRSGRALGPASKKAAEGMQGLGAQEGLLTA</sequence>
<evidence type="ECO:0000256" key="7">
    <source>
        <dbReference type="ARBA" id="ARBA00023130"/>
    </source>
</evidence>
<evidence type="ECO:0000256" key="3">
    <source>
        <dbReference type="ARBA" id="ARBA00022692"/>
    </source>
</evidence>
<proteinExistence type="inferred from homology"/>
<feature type="domain" description="Ig-like" evidence="16">
    <location>
        <begin position="585"/>
        <end position="665"/>
    </location>
</feature>
<dbReference type="FunFam" id="2.60.40.10:FF:000204">
    <property type="entry name" value="Major histocompatibility complex, class I-related protein"/>
    <property type="match status" value="1"/>
</dbReference>
<dbReference type="Pfam" id="PF00129">
    <property type="entry name" value="MHC_I"/>
    <property type="match status" value="1"/>
</dbReference>
<dbReference type="InterPro" id="IPR007110">
    <property type="entry name" value="Ig-like_dom"/>
</dbReference>
<evidence type="ECO:0000313" key="18">
    <source>
        <dbReference type="Proteomes" id="UP001333110"/>
    </source>
</evidence>
<dbReference type="InterPro" id="IPR011162">
    <property type="entry name" value="MHC_I/II-like_Ag-recog"/>
</dbReference>
<dbReference type="InterPro" id="IPR001039">
    <property type="entry name" value="MHC_I_a_a1/a2"/>
</dbReference>
<evidence type="ECO:0000256" key="11">
    <source>
        <dbReference type="ARBA" id="ARBA00023182"/>
    </source>
</evidence>
<evidence type="ECO:0000256" key="5">
    <source>
        <dbReference type="ARBA" id="ARBA00022859"/>
    </source>
</evidence>
<evidence type="ECO:0000256" key="10">
    <source>
        <dbReference type="ARBA" id="ARBA00023180"/>
    </source>
</evidence>
<evidence type="ECO:0000256" key="15">
    <source>
        <dbReference type="SAM" id="SignalP"/>
    </source>
</evidence>
<dbReference type="InterPro" id="IPR050208">
    <property type="entry name" value="MHC_class-I_related"/>
</dbReference>
<comment type="caution">
    <text evidence="17">The sequence shown here is derived from an EMBL/GenBank/DDBJ whole genome shotgun (WGS) entry which is preliminary data.</text>
</comment>
<keyword evidence="3 14" id="KW-0812">Transmembrane</keyword>
<dbReference type="PROSITE" id="PS00290">
    <property type="entry name" value="IG_MHC"/>
    <property type="match status" value="2"/>
</dbReference>
<evidence type="ECO:0000313" key="17">
    <source>
        <dbReference type="EMBL" id="KAK4805504.1"/>
    </source>
</evidence>
<dbReference type="SUPFAM" id="SSF54452">
    <property type="entry name" value="MHC antigen-recognition domain"/>
    <property type="match status" value="2"/>
</dbReference>
<dbReference type="PROSITE" id="PS50835">
    <property type="entry name" value="IG_LIKE"/>
    <property type="match status" value="2"/>
</dbReference>
<evidence type="ECO:0000256" key="9">
    <source>
        <dbReference type="ARBA" id="ARBA00023157"/>
    </source>
</evidence>
<keyword evidence="10" id="KW-0325">Glycoprotein</keyword>
<dbReference type="InterPro" id="IPR003006">
    <property type="entry name" value="Ig/MHC_CS"/>
</dbReference>
<feature type="domain" description="Ig-like" evidence="16">
    <location>
        <begin position="111"/>
        <end position="201"/>
    </location>
</feature>
<feature type="signal peptide" evidence="15">
    <location>
        <begin position="1"/>
        <end position="16"/>
    </location>
</feature>
<evidence type="ECO:0000256" key="2">
    <source>
        <dbReference type="ARBA" id="ARBA00022451"/>
    </source>
</evidence>
<accession>A0AAN7RG99</accession>
<keyword evidence="7" id="KW-1064">Adaptive immunity</keyword>
<evidence type="ECO:0000256" key="13">
    <source>
        <dbReference type="SAM" id="MobiDB-lite"/>
    </source>
</evidence>
<organism evidence="17 18">
    <name type="scientific">Mycteria americana</name>
    <name type="common">Wood stork</name>
    <dbReference type="NCBI Taxonomy" id="33587"/>
    <lineage>
        <taxon>Eukaryota</taxon>
        <taxon>Metazoa</taxon>
        <taxon>Chordata</taxon>
        <taxon>Craniata</taxon>
        <taxon>Vertebrata</taxon>
        <taxon>Euteleostomi</taxon>
        <taxon>Archelosauria</taxon>
        <taxon>Archosauria</taxon>
        <taxon>Dinosauria</taxon>
        <taxon>Saurischia</taxon>
        <taxon>Theropoda</taxon>
        <taxon>Coelurosauria</taxon>
        <taxon>Aves</taxon>
        <taxon>Neognathae</taxon>
        <taxon>Neoaves</taxon>
        <taxon>Aequornithes</taxon>
        <taxon>Ciconiiformes</taxon>
        <taxon>Ciconiidae</taxon>
        <taxon>Mycteria</taxon>
    </lineage>
</organism>
<dbReference type="FunFam" id="3.30.500.10:FF:000001">
    <property type="entry name" value="H-2 class I histocompatibility antigen, alpha chain"/>
    <property type="match status" value="1"/>
</dbReference>
<feature type="transmembrane region" description="Helical" evidence="14">
    <location>
        <begin position="680"/>
        <end position="704"/>
    </location>
</feature>
<keyword evidence="6 14" id="KW-1133">Transmembrane helix</keyword>
<comment type="subcellular location">
    <subcellularLocation>
        <location evidence="1">Membrane</location>
        <topology evidence="1">Single-pass type I membrane protein</topology>
    </subcellularLocation>
</comment>
<keyword evidence="5" id="KW-0391">Immunity</keyword>
<dbReference type="GO" id="GO:0042613">
    <property type="term" value="C:MHC class II protein complex"/>
    <property type="evidence" value="ECO:0007669"/>
    <property type="project" value="UniProtKB-KW"/>
</dbReference>
<dbReference type="PRINTS" id="PR01638">
    <property type="entry name" value="MHCCLASSI"/>
</dbReference>
<keyword evidence="9" id="KW-1015">Disulfide bond</keyword>
<dbReference type="AlphaFoldDB" id="A0AAN7RG99"/>
<keyword evidence="18" id="KW-1185">Reference proteome</keyword>
<name>A0AAN7RG99_MYCAM</name>
<feature type="chain" id="PRO_5042911684" description="Ig-like domain-containing protein" evidence="15">
    <location>
        <begin position="17"/>
        <end position="735"/>
    </location>
</feature>
<dbReference type="InterPro" id="IPR013783">
    <property type="entry name" value="Ig-like_fold"/>
</dbReference>
<dbReference type="Gene3D" id="3.30.500.10">
    <property type="entry name" value="MHC class I-like antigen recognition-like"/>
    <property type="match status" value="1"/>
</dbReference>
<dbReference type="SUPFAM" id="SSF48726">
    <property type="entry name" value="Immunoglobulin"/>
    <property type="match status" value="2"/>
</dbReference>
<dbReference type="GO" id="GO:0002504">
    <property type="term" value="P:antigen processing and presentation of peptide or polysaccharide antigen via MHC class II"/>
    <property type="evidence" value="ECO:0007669"/>
    <property type="project" value="UniProtKB-KW"/>
</dbReference>
<evidence type="ECO:0000259" key="16">
    <source>
        <dbReference type="PROSITE" id="PS50835"/>
    </source>
</evidence>
<dbReference type="SMART" id="SM00407">
    <property type="entry name" value="IGc1"/>
    <property type="match status" value="2"/>
</dbReference>
<evidence type="ECO:0000256" key="8">
    <source>
        <dbReference type="ARBA" id="ARBA00023136"/>
    </source>
</evidence>
<dbReference type="PANTHER" id="PTHR16675:SF242">
    <property type="entry name" value="MAJOR HISTOCOMPATIBILITY COMPLEX CLASS I-RELATED GENE PROTEIN"/>
    <property type="match status" value="1"/>
</dbReference>
<evidence type="ECO:0000256" key="14">
    <source>
        <dbReference type="SAM" id="Phobius"/>
    </source>
</evidence>
<evidence type="ECO:0000256" key="4">
    <source>
        <dbReference type="ARBA" id="ARBA00022729"/>
    </source>
</evidence>
<keyword evidence="4 15" id="KW-0732">Signal</keyword>
<evidence type="ECO:0000256" key="1">
    <source>
        <dbReference type="ARBA" id="ARBA00004479"/>
    </source>
</evidence>
<dbReference type="InterPro" id="IPR037055">
    <property type="entry name" value="MHC_I-like_Ag-recog_sf"/>
</dbReference>
<dbReference type="InterPro" id="IPR011161">
    <property type="entry name" value="MHC_I-like_Ag-recog"/>
</dbReference>
<reference evidence="17 18" key="1">
    <citation type="journal article" date="2023" name="J. Hered.">
        <title>Chromosome-level genome of the wood stork (Mycteria americana) provides insight into avian chromosome evolution.</title>
        <authorList>
            <person name="Flamio R. Jr."/>
            <person name="Ramstad K.M."/>
        </authorList>
    </citation>
    <scope>NUCLEOTIDE SEQUENCE [LARGE SCALE GENOMIC DNA]</scope>
    <source>
        <strain evidence="17">JAX WOST 10</strain>
    </source>
</reference>
<dbReference type="Proteomes" id="UP001333110">
    <property type="component" value="Unassembled WGS sequence"/>
</dbReference>
<dbReference type="InterPro" id="IPR003597">
    <property type="entry name" value="Ig_C1-set"/>
</dbReference>
<dbReference type="Gene3D" id="3.10.320.10">
    <property type="entry name" value="Class II Histocompatibility Antigen, M Beta Chain, Chain B, domain 1"/>
    <property type="match status" value="1"/>
</dbReference>
<keyword evidence="8 14" id="KW-0472">Membrane</keyword>
<dbReference type="CDD" id="cd21002">
    <property type="entry name" value="IgC1_MHC_II_beta_HLA-DM"/>
    <property type="match status" value="1"/>
</dbReference>
<dbReference type="EMBL" id="JAUNZN010000079">
    <property type="protein sequence ID" value="KAK4805504.1"/>
    <property type="molecule type" value="Genomic_DNA"/>
</dbReference>
<keyword evidence="2" id="KW-0490">MHC I</keyword>
<dbReference type="Gene3D" id="2.60.40.10">
    <property type="entry name" value="Immunoglobulins"/>
    <property type="match status" value="2"/>
</dbReference>
<dbReference type="InterPro" id="IPR014745">
    <property type="entry name" value="MHC_II_a/b_N"/>
</dbReference>
<evidence type="ECO:0000256" key="6">
    <source>
        <dbReference type="ARBA" id="ARBA00022989"/>
    </source>
</evidence>
<dbReference type="PANTHER" id="PTHR16675">
    <property type="entry name" value="MHC CLASS I-RELATED"/>
    <property type="match status" value="1"/>
</dbReference>
<dbReference type="InterPro" id="IPR036179">
    <property type="entry name" value="Ig-like_dom_sf"/>
</dbReference>
<dbReference type="GO" id="GO:0002250">
    <property type="term" value="P:adaptive immune response"/>
    <property type="evidence" value="ECO:0007669"/>
    <property type="project" value="UniProtKB-KW"/>
</dbReference>
<keyword evidence="11" id="KW-0491">MHC II</keyword>
<gene>
    <name evidence="17" type="ORF">QYF61_004443</name>
</gene>
<feature type="region of interest" description="Disordered" evidence="13">
    <location>
        <begin position="247"/>
        <end position="301"/>
    </location>
</feature>
<evidence type="ECO:0000256" key="12">
    <source>
        <dbReference type="RuleBase" id="RU004439"/>
    </source>
</evidence>
<comment type="similarity">
    <text evidence="12">Belongs to the MHC class I family.</text>
</comment>
<dbReference type="Pfam" id="PF07654">
    <property type="entry name" value="C1-set"/>
    <property type="match status" value="2"/>
</dbReference>
<protein>
    <recommendedName>
        <fullName evidence="16">Ig-like domain-containing protein</fullName>
    </recommendedName>
</protein>